<evidence type="ECO:0000313" key="3">
    <source>
        <dbReference type="Proteomes" id="UP000499080"/>
    </source>
</evidence>
<evidence type="ECO:0000313" key="2">
    <source>
        <dbReference type="EMBL" id="GBO09898.1"/>
    </source>
</evidence>
<dbReference type="EMBL" id="BGPR01035190">
    <property type="protein sequence ID" value="GBO09898.1"/>
    <property type="molecule type" value="Genomic_DNA"/>
</dbReference>
<sequence>MLGKPGVYGAGLLLYAVLVLWLERDIYRYFVDAREMGDIAPRPWRKMGDPENTRIFFLSLLGKELWWIFKGFLCDDIPCPEDYKYRLPRKRNNLFGVLFALRIAQLLDVESYCSCYYCYYW</sequence>
<proteinExistence type="predicted"/>
<keyword evidence="1" id="KW-0812">Transmembrane</keyword>
<comment type="caution">
    <text evidence="2">The sequence shown here is derived from an EMBL/GenBank/DDBJ whole genome shotgun (WGS) entry which is preliminary data.</text>
</comment>
<keyword evidence="3" id="KW-1185">Reference proteome</keyword>
<evidence type="ECO:0000256" key="1">
    <source>
        <dbReference type="SAM" id="Phobius"/>
    </source>
</evidence>
<organism evidence="2 3">
    <name type="scientific">Araneus ventricosus</name>
    <name type="common">Orbweaver spider</name>
    <name type="synonym">Epeira ventricosa</name>
    <dbReference type="NCBI Taxonomy" id="182803"/>
    <lineage>
        <taxon>Eukaryota</taxon>
        <taxon>Metazoa</taxon>
        <taxon>Ecdysozoa</taxon>
        <taxon>Arthropoda</taxon>
        <taxon>Chelicerata</taxon>
        <taxon>Arachnida</taxon>
        <taxon>Araneae</taxon>
        <taxon>Araneomorphae</taxon>
        <taxon>Entelegynae</taxon>
        <taxon>Araneoidea</taxon>
        <taxon>Araneidae</taxon>
        <taxon>Araneus</taxon>
    </lineage>
</organism>
<dbReference type="Proteomes" id="UP000499080">
    <property type="component" value="Unassembled WGS sequence"/>
</dbReference>
<gene>
    <name evidence="2" type="ORF">AVEN_146006_1</name>
</gene>
<dbReference type="AlphaFoldDB" id="A0A4Y2UAP2"/>
<protein>
    <submittedName>
        <fullName evidence="2">Uncharacterized protein</fullName>
    </submittedName>
</protein>
<feature type="transmembrane region" description="Helical" evidence="1">
    <location>
        <begin position="6"/>
        <end position="22"/>
    </location>
</feature>
<keyword evidence="1" id="KW-1133">Transmembrane helix</keyword>
<reference evidence="2 3" key="1">
    <citation type="journal article" date="2019" name="Sci. Rep.">
        <title>Orb-weaving spider Araneus ventricosus genome elucidates the spidroin gene catalogue.</title>
        <authorList>
            <person name="Kono N."/>
            <person name="Nakamura H."/>
            <person name="Ohtoshi R."/>
            <person name="Moran D.A.P."/>
            <person name="Shinohara A."/>
            <person name="Yoshida Y."/>
            <person name="Fujiwara M."/>
            <person name="Mori M."/>
            <person name="Tomita M."/>
            <person name="Arakawa K."/>
        </authorList>
    </citation>
    <scope>NUCLEOTIDE SEQUENCE [LARGE SCALE GENOMIC DNA]</scope>
</reference>
<accession>A0A4Y2UAP2</accession>
<name>A0A4Y2UAP2_ARAVE</name>
<keyword evidence="1" id="KW-0472">Membrane</keyword>